<proteinExistence type="predicted"/>
<keyword evidence="1" id="KW-0812">Transmembrane</keyword>
<keyword evidence="1" id="KW-0472">Membrane</keyword>
<gene>
    <name evidence="2" type="ORF">LCGC14_1926150</name>
</gene>
<keyword evidence="1" id="KW-1133">Transmembrane helix</keyword>
<accession>A0A0F9I362</accession>
<dbReference type="EMBL" id="LAZR01020605">
    <property type="protein sequence ID" value="KKL88295.1"/>
    <property type="molecule type" value="Genomic_DNA"/>
</dbReference>
<reference evidence="2" key="1">
    <citation type="journal article" date="2015" name="Nature">
        <title>Complex archaea that bridge the gap between prokaryotes and eukaryotes.</title>
        <authorList>
            <person name="Spang A."/>
            <person name="Saw J.H."/>
            <person name="Jorgensen S.L."/>
            <person name="Zaremba-Niedzwiedzka K."/>
            <person name="Martijn J."/>
            <person name="Lind A.E."/>
            <person name="van Eijk R."/>
            <person name="Schleper C."/>
            <person name="Guy L."/>
            <person name="Ettema T.J."/>
        </authorList>
    </citation>
    <scope>NUCLEOTIDE SEQUENCE</scope>
</reference>
<dbReference type="PROSITE" id="PS51257">
    <property type="entry name" value="PROKAR_LIPOPROTEIN"/>
    <property type="match status" value="1"/>
</dbReference>
<feature type="non-terminal residue" evidence="2">
    <location>
        <position position="32"/>
    </location>
</feature>
<protein>
    <submittedName>
        <fullName evidence="2">Uncharacterized protein</fullName>
    </submittedName>
</protein>
<name>A0A0F9I362_9ZZZZ</name>
<organism evidence="2">
    <name type="scientific">marine sediment metagenome</name>
    <dbReference type="NCBI Taxonomy" id="412755"/>
    <lineage>
        <taxon>unclassified sequences</taxon>
        <taxon>metagenomes</taxon>
        <taxon>ecological metagenomes</taxon>
    </lineage>
</organism>
<dbReference type="AlphaFoldDB" id="A0A0F9I362"/>
<feature type="transmembrane region" description="Helical" evidence="1">
    <location>
        <begin position="12"/>
        <end position="30"/>
    </location>
</feature>
<evidence type="ECO:0000313" key="2">
    <source>
        <dbReference type="EMBL" id="KKL88295.1"/>
    </source>
</evidence>
<evidence type="ECO:0000256" key="1">
    <source>
        <dbReference type="SAM" id="Phobius"/>
    </source>
</evidence>
<comment type="caution">
    <text evidence="2">The sequence shown here is derived from an EMBL/GenBank/DDBJ whole genome shotgun (WGS) entry which is preliminary data.</text>
</comment>
<sequence length="32" mass="3353">MKAFRQLVSAVPIWLIVAVVVGMIGAACLAQP</sequence>